<feature type="compositionally biased region" description="Basic and acidic residues" evidence="1">
    <location>
        <begin position="256"/>
        <end position="265"/>
    </location>
</feature>
<evidence type="ECO:0000256" key="1">
    <source>
        <dbReference type="SAM" id="MobiDB-lite"/>
    </source>
</evidence>
<feature type="compositionally biased region" description="Acidic residues" evidence="1">
    <location>
        <begin position="242"/>
        <end position="255"/>
    </location>
</feature>
<dbReference type="AlphaFoldDB" id="A0A0F4YJU9"/>
<feature type="compositionally biased region" description="Low complexity" evidence="1">
    <location>
        <begin position="953"/>
        <end position="966"/>
    </location>
</feature>
<organism evidence="4 5">
    <name type="scientific">Rasamsonia emersonii (strain ATCC 16479 / CBS 393.64 / IMI 116815)</name>
    <dbReference type="NCBI Taxonomy" id="1408163"/>
    <lineage>
        <taxon>Eukaryota</taxon>
        <taxon>Fungi</taxon>
        <taxon>Dikarya</taxon>
        <taxon>Ascomycota</taxon>
        <taxon>Pezizomycotina</taxon>
        <taxon>Eurotiomycetes</taxon>
        <taxon>Eurotiomycetidae</taxon>
        <taxon>Eurotiales</taxon>
        <taxon>Trichocomaceae</taxon>
        <taxon>Rasamsonia</taxon>
    </lineage>
</organism>
<dbReference type="EMBL" id="LASV01000441">
    <property type="protein sequence ID" value="KKA18572.1"/>
    <property type="molecule type" value="Genomic_DNA"/>
</dbReference>
<feature type="compositionally biased region" description="Low complexity" evidence="1">
    <location>
        <begin position="391"/>
        <end position="411"/>
    </location>
</feature>
<feature type="compositionally biased region" description="Polar residues" evidence="1">
    <location>
        <begin position="1199"/>
        <end position="1208"/>
    </location>
</feature>
<feature type="region of interest" description="Disordered" evidence="1">
    <location>
        <begin position="191"/>
        <end position="460"/>
    </location>
</feature>
<feature type="compositionally biased region" description="Basic and acidic residues" evidence="1">
    <location>
        <begin position="581"/>
        <end position="590"/>
    </location>
</feature>
<protein>
    <submittedName>
        <fullName evidence="4">Uncharacterized protein</fullName>
    </submittedName>
</protein>
<feature type="region of interest" description="Disordered" evidence="1">
    <location>
        <begin position="1120"/>
        <end position="1280"/>
    </location>
</feature>
<feature type="compositionally biased region" description="Basic and acidic residues" evidence="1">
    <location>
        <begin position="650"/>
        <end position="661"/>
    </location>
</feature>
<gene>
    <name evidence="4" type="ORF">T310_7478</name>
</gene>
<feature type="compositionally biased region" description="Acidic residues" evidence="1">
    <location>
        <begin position="266"/>
        <end position="275"/>
    </location>
</feature>
<dbReference type="STRING" id="1408163.A0A0F4YJU9"/>
<feature type="domain" description="Coilin tudor" evidence="2">
    <location>
        <begin position="748"/>
        <end position="846"/>
    </location>
</feature>
<feature type="region of interest" description="Disordered" evidence="1">
    <location>
        <begin position="798"/>
        <end position="825"/>
    </location>
</feature>
<evidence type="ECO:0000313" key="4">
    <source>
        <dbReference type="EMBL" id="KKA18572.1"/>
    </source>
</evidence>
<feature type="compositionally biased region" description="Acidic residues" evidence="1">
    <location>
        <begin position="191"/>
        <end position="201"/>
    </location>
</feature>
<dbReference type="InterPro" id="IPR056398">
    <property type="entry name" value="Tudor_Coilin"/>
</dbReference>
<feature type="compositionally biased region" description="Low complexity" evidence="1">
    <location>
        <begin position="164"/>
        <end position="174"/>
    </location>
</feature>
<feature type="compositionally biased region" description="Low complexity" evidence="1">
    <location>
        <begin position="1254"/>
        <end position="1268"/>
    </location>
</feature>
<feature type="compositionally biased region" description="Polar residues" evidence="1">
    <location>
        <begin position="1005"/>
        <end position="1016"/>
    </location>
</feature>
<accession>A0A0F4YJU9</accession>
<feature type="compositionally biased region" description="Basic residues" evidence="1">
    <location>
        <begin position="440"/>
        <end position="457"/>
    </location>
</feature>
<feature type="compositionally biased region" description="Low complexity" evidence="1">
    <location>
        <begin position="296"/>
        <end position="314"/>
    </location>
</feature>
<feature type="region of interest" description="Disordered" evidence="1">
    <location>
        <begin position="639"/>
        <end position="740"/>
    </location>
</feature>
<feature type="region of interest" description="Disordered" evidence="1">
    <location>
        <begin position="848"/>
        <end position="1106"/>
    </location>
</feature>
<keyword evidence="5" id="KW-1185">Reference proteome</keyword>
<feature type="compositionally biased region" description="Low complexity" evidence="1">
    <location>
        <begin position="727"/>
        <end position="740"/>
    </location>
</feature>
<dbReference type="Pfam" id="PF24054">
    <property type="entry name" value="DUF7357"/>
    <property type="match status" value="1"/>
</dbReference>
<reference evidence="4 5" key="1">
    <citation type="submission" date="2015-04" db="EMBL/GenBank/DDBJ databases">
        <authorList>
            <person name="Heijne W.H."/>
            <person name="Fedorova N.D."/>
            <person name="Nierman W.C."/>
            <person name="Vollebregt A.W."/>
            <person name="Zhao Z."/>
            <person name="Wu L."/>
            <person name="Kumar M."/>
            <person name="Stam H."/>
            <person name="van den Berg M.A."/>
            <person name="Pel H.J."/>
        </authorList>
    </citation>
    <scope>NUCLEOTIDE SEQUENCE [LARGE SCALE GENOMIC DNA]</scope>
    <source>
        <strain evidence="4 5">CBS 393.64</strain>
    </source>
</reference>
<feature type="compositionally biased region" description="Basic and acidic residues" evidence="1">
    <location>
        <begin position="798"/>
        <end position="812"/>
    </location>
</feature>
<feature type="region of interest" description="Disordered" evidence="1">
    <location>
        <begin position="573"/>
        <end position="624"/>
    </location>
</feature>
<feature type="region of interest" description="Disordered" evidence="1">
    <location>
        <begin position="480"/>
        <end position="509"/>
    </location>
</feature>
<feature type="region of interest" description="Disordered" evidence="1">
    <location>
        <begin position="161"/>
        <end position="180"/>
    </location>
</feature>
<dbReference type="Pfam" id="PF23086">
    <property type="entry name" value="Tudor_Coilin"/>
    <property type="match status" value="1"/>
</dbReference>
<proteinExistence type="predicted"/>
<name>A0A0F4YJU9_RASE3</name>
<feature type="compositionally biased region" description="Polar residues" evidence="1">
    <location>
        <begin position="1090"/>
        <end position="1102"/>
    </location>
</feature>
<feature type="compositionally biased region" description="Basic residues" evidence="1">
    <location>
        <begin position="1269"/>
        <end position="1280"/>
    </location>
</feature>
<dbReference type="InterPro" id="IPR055781">
    <property type="entry name" value="DUF7357"/>
</dbReference>
<feature type="compositionally biased region" description="Acidic residues" evidence="1">
    <location>
        <begin position="349"/>
        <end position="390"/>
    </location>
</feature>
<sequence>MRLHLIILRHGLPATRILWTTSSTPSFHASGPGVPYGGPPASSSAIASTRYPNSAYGNGGYTIAQLLEDVNEVIPLETEGKAAGENDEFGGQWGLEDYVVEVGGFECLHFMEVEGLLRDGDEVVIRALQTSDLRARRISGRHQITADGRHLIDGVPFGRPYLKRSTSSRPASRIPPRKRRRTIISGWNDEFRDDEEDDADWPDVNTGRKPTLLEEDSIHSSDQGTVIRHPTSGFEDVQGSDSDADTSDIDPEELNEELKDLREDLDAAEAQEAADPESPRATRSGRVSRLRHRGPAQAAADSSPSRASSASAAHPRSDSVAEPSPKSSKNVRFQKVSDSEDSVTSSVSDESEEAEESPEESSETEEESSSEEETESSSEAESTSEAESSDTSDASSSVSTTDTSDTTSVSDSESESEPERVSPPKPKVQPKINPPGKGSLRTKKSNRRNKLRRRLAKLKQLGYLPPNANFADLRAWEAAHGGGGPLTEVKDLGESRSSQAREQSEFEARRQQLLRQLESGGIDGNENTLKEPQGNAVAEPVAEVAADATVEETPETAKRRKLDVAGSRRLVFGSLGVKAPKSKEDEEATRQKLAGPPRPQALPQKDVEQAADEGTGSDLDENWQEKLVVKATECVYEDINLNPPGFPFKQRWDAEAREMIRQRRNNGNGGGNGKKKRKRKNRDWQEEGWYDGANEDYANGDAQLEYDEQPSQVNGAAEDTTGDQGAPSTDDLPLLPDDLTSVPDLVEDEVRQGAIIAFKQLDMSKATNWQPQISKYRVAEVDSVMEDGTISVRLAKRDRERREENVNEDGVREYSGFEMPGFEDEVSEDDGFRKVSFGELIEPKLLRPAERAAAQVEVNGKDASPSDREDASAPASAPDDGRRAAAEAITPAVEVELPTISTQTGNEISEMIRDAGFRSTLDSELQEPDLLKIQAESNHQDTAEGEPSPVVRSPAFAGFSSSPPEVESSRPGTGDAQSRPHSPARSPSALADDGEAGQDDPTKPPTSYQIPRSSGSDAAAESQPVVDYPQLPSLSDQPEDPAGTSNRLDDTVENVSDGEHVGSPQEPSASAMEEPVVVLTSPRADAVRETPSSHSDASSTVPNPFCLKDRAYEERFQQAIDKSQGSETLDDPLVGGESSFELPSVETIFRSTAPARSTRKLDSPTPKSKRNALSSPRQRSPSPPMMSGGRALVGEEVRSTSPPVTTQVIVDLTRSSPPESPGGSDEDYARSRGLPRGPGWVQKNVPATRRHTRSSTGTHGLDLESSSPPRRRRAGLRRSG</sequence>
<dbReference type="RefSeq" id="XP_013325184.1">
    <property type="nucleotide sequence ID" value="XM_013469730.1"/>
</dbReference>
<feature type="domain" description="DUF7357" evidence="3">
    <location>
        <begin position="1"/>
        <end position="177"/>
    </location>
</feature>
<dbReference type="OrthoDB" id="3365616at2759"/>
<feature type="region of interest" description="Disordered" evidence="1">
    <location>
        <begin position="517"/>
        <end position="536"/>
    </location>
</feature>
<feature type="compositionally biased region" description="Low complexity" evidence="1">
    <location>
        <begin position="976"/>
        <end position="991"/>
    </location>
</feature>
<evidence type="ECO:0000259" key="3">
    <source>
        <dbReference type="Pfam" id="PF24054"/>
    </source>
</evidence>
<comment type="caution">
    <text evidence="4">The sequence shown here is derived from an EMBL/GenBank/DDBJ whole genome shotgun (WGS) entry which is preliminary data.</text>
</comment>
<evidence type="ECO:0000259" key="2">
    <source>
        <dbReference type="Pfam" id="PF23086"/>
    </source>
</evidence>
<evidence type="ECO:0000313" key="5">
    <source>
        <dbReference type="Proteomes" id="UP000053958"/>
    </source>
</evidence>
<dbReference type="Proteomes" id="UP000053958">
    <property type="component" value="Unassembled WGS sequence"/>
</dbReference>
<dbReference type="GeneID" id="25319750"/>